<evidence type="ECO:0000256" key="1">
    <source>
        <dbReference type="SAM" id="Phobius"/>
    </source>
</evidence>
<organism evidence="2 3">
    <name type="scientific">Aestuariispira insulae</name>
    <dbReference type="NCBI Taxonomy" id="1461337"/>
    <lineage>
        <taxon>Bacteria</taxon>
        <taxon>Pseudomonadati</taxon>
        <taxon>Pseudomonadota</taxon>
        <taxon>Alphaproteobacteria</taxon>
        <taxon>Rhodospirillales</taxon>
        <taxon>Kiloniellaceae</taxon>
        <taxon>Aestuariispira</taxon>
    </lineage>
</organism>
<dbReference type="AlphaFoldDB" id="A0A3D9HPY9"/>
<gene>
    <name evidence="2" type="ORF">DFP90_104249</name>
</gene>
<evidence type="ECO:0000313" key="2">
    <source>
        <dbReference type="EMBL" id="RED50976.1"/>
    </source>
</evidence>
<feature type="transmembrane region" description="Helical" evidence="1">
    <location>
        <begin position="201"/>
        <end position="219"/>
    </location>
</feature>
<protein>
    <recommendedName>
        <fullName evidence="4">Carbon monoxide dehydrogenase subunit G</fullName>
    </recommendedName>
</protein>
<dbReference type="RefSeq" id="WP_115936760.1">
    <property type="nucleotide sequence ID" value="NZ_QRDW01000004.1"/>
</dbReference>
<dbReference type="OrthoDB" id="9787428at2"/>
<dbReference type="PANTHER" id="PTHR38588:SF1">
    <property type="entry name" value="BLL0334 PROTEIN"/>
    <property type="match status" value="1"/>
</dbReference>
<keyword evidence="1" id="KW-1133">Transmembrane helix</keyword>
<proteinExistence type="predicted"/>
<name>A0A3D9HPY9_9PROT</name>
<dbReference type="Pfam" id="PF06240">
    <property type="entry name" value="COXG"/>
    <property type="match status" value="1"/>
</dbReference>
<reference evidence="2 3" key="1">
    <citation type="submission" date="2018-07" db="EMBL/GenBank/DDBJ databases">
        <title>Genomic Encyclopedia of Type Strains, Phase III (KMG-III): the genomes of soil and plant-associated and newly described type strains.</title>
        <authorList>
            <person name="Whitman W."/>
        </authorList>
    </citation>
    <scope>NUCLEOTIDE SEQUENCE [LARGE SCALE GENOMIC DNA]</scope>
    <source>
        <strain evidence="2 3">CECT 8488</strain>
    </source>
</reference>
<sequence>MKMAGEELIAIPRQQVWDGLNDPEVLKACIPGCLDLVANGENGYEATVQAKIGPVKAKFSGVVTLSNVDAPNSYTITGEGKGGAAGFAKGAADVSLSETEGGTLLRYEVDAKVGGKLAQIGSRLVDASAKKLAGDFFATFTEEVKKRAPDENMAAQPNPAMAAPKAIENEPDRASEETMHAMPHPAPIPQSPMPAPGINPAVWVIGLVAVATVLVYAFYQ</sequence>
<dbReference type="InterPro" id="IPR010419">
    <property type="entry name" value="CO_DH_gsu"/>
</dbReference>
<keyword evidence="3" id="KW-1185">Reference proteome</keyword>
<comment type="caution">
    <text evidence="2">The sequence shown here is derived from an EMBL/GenBank/DDBJ whole genome shotgun (WGS) entry which is preliminary data.</text>
</comment>
<dbReference type="PANTHER" id="PTHR38588">
    <property type="entry name" value="BLL0334 PROTEIN"/>
    <property type="match status" value="1"/>
</dbReference>
<dbReference type="Proteomes" id="UP000256845">
    <property type="component" value="Unassembled WGS sequence"/>
</dbReference>
<keyword evidence="1" id="KW-0472">Membrane</keyword>
<dbReference type="CDD" id="cd05018">
    <property type="entry name" value="CoxG"/>
    <property type="match status" value="1"/>
</dbReference>
<keyword evidence="1" id="KW-0812">Transmembrane</keyword>
<dbReference type="SUPFAM" id="SSF55961">
    <property type="entry name" value="Bet v1-like"/>
    <property type="match status" value="1"/>
</dbReference>
<dbReference type="InterPro" id="IPR023393">
    <property type="entry name" value="START-like_dom_sf"/>
</dbReference>
<dbReference type="Gene3D" id="3.30.530.20">
    <property type="match status" value="1"/>
</dbReference>
<dbReference type="EMBL" id="QRDW01000004">
    <property type="protein sequence ID" value="RED50976.1"/>
    <property type="molecule type" value="Genomic_DNA"/>
</dbReference>
<evidence type="ECO:0000313" key="3">
    <source>
        <dbReference type="Proteomes" id="UP000256845"/>
    </source>
</evidence>
<evidence type="ECO:0008006" key="4">
    <source>
        <dbReference type="Google" id="ProtNLM"/>
    </source>
</evidence>
<accession>A0A3D9HPY9</accession>